<evidence type="ECO:0000313" key="2">
    <source>
        <dbReference type="EMBL" id="QNP75951.1"/>
    </source>
</evidence>
<sequence length="71" mass="7586">MAGVHQATAGGNPTKLLNLSSVSWRRCSHSNLSTGRCLEFAPNLPTLGALLFTTASWNTFVDSVKEPAPTR</sequence>
<dbReference type="InterPro" id="IPR007278">
    <property type="entry name" value="DUF397"/>
</dbReference>
<dbReference type="EMBL" id="CP060828">
    <property type="protein sequence ID" value="QNP75951.1"/>
    <property type="molecule type" value="Genomic_DNA"/>
</dbReference>
<protein>
    <submittedName>
        <fullName evidence="2">DUF397 domain-containing protein</fullName>
    </submittedName>
</protein>
<accession>A0A7H0IT35</accession>
<evidence type="ECO:0000313" key="3">
    <source>
        <dbReference type="Proteomes" id="UP000516052"/>
    </source>
</evidence>
<dbReference type="AlphaFoldDB" id="A0A7H0IT35"/>
<name>A0A7H0IT35_9ACTN</name>
<dbReference type="KEGG" id="sroi:IAG44_26350"/>
<dbReference type="Pfam" id="PF04149">
    <property type="entry name" value="DUF397"/>
    <property type="match status" value="1"/>
</dbReference>
<dbReference type="Proteomes" id="UP000516052">
    <property type="component" value="Chromosome"/>
</dbReference>
<keyword evidence="3" id="KW-1185">Reference proteome</keyword>
<gene>
    <name evidence="2" type="ORF">IAG44_26350</name>
</gene>
<organism evidence="2 3">
    <name type="scientific">Streptomyces roseirectus</name>
    <dbReference type="NCBI Taxonomy" id="2768066"/>
    <lineage>
        <taxon>Bacteria</taxon>
        <taxon>Bacillati</taxon>
        <taxon>Actinomycetota</taxon>
        <taxon>Actinomycetes</taxon>
        <taxon>Kitasatosporales</taxon>
        <taxon>Streptomycetaceae</taxon>
        <taxon>Streptomyces</taxon>
    </lineage>
</organism>
<reference evidence="2 3" key="1">
    <citation type="submission" date="2020-08" db="EMBL/GenBank/DDBJ databases">
        <title>A novel species.</title>
        <authorList>
            <person name="Gao J."/>
        </authorList>
    </citation>
    <scope>NUCLEOTIDE SEQUENCE [LARGE SCALE GENOMIC DNA]</scope>
    <source>
        <strain evidence="2 3">CRXT-G-22</strain>
    </source>
</reference>
<feature type="domain" description="DUF397" evidence="1">
    <location>
        <begin position="23"/>
        <end position="65"/>
    </location>
</feature>
<evidence type="ECO:0000259" key="1">
    <source>
        <dbReference type="Pfam" id="PF04149"/>
    </source>
</evidence>
<proteinExistence type="predicted"/>